<dbReference type="AlphaFoldDB" id="A0A1G6GDT4"/>
<dbReference type="CDD" id="cd02440">
    <property type="entry name" value="AdoMet_MTases"/>
    <property type="match status" value="1"/>
</dbReference>
<dbReference type="RefSeq" id="WP_092605838.1">
    <property type="nucleotide sequence ID" value="NZ_FMYF01000001.1"/>
</dbReference>
<keyword evidence="2" id="KW-0808">Transferase</keyword>
<dbReference type="EMBL" id="FMYF01000001">
    <property type="protein sequence ID" value="SDB80147.1"/>
    <property type="molecule type" value="Genomic_DNA"/>
</dbReference>
<evidence type="ECO:0000313" key="2">
    <source>
        <dbReference type="EMBL" id="SDB80147.1"/>
    </source>
</evidence>
<keyword evidence="3" id="KW-1185">Reference proteome</keyword>
<dbReference type="Pfam" id="PF08241">
    <property type="entry name" value="Methyltransf_11"/>
    <property type="match status" value="1"/>
</dbReference>
<feature type="domain" description="Methyltransferase type 11" evidence="1">
    <location>
        <begin position="51"/>
        <end position="148"/>
    </location>
</feature>
<dbReference type="STRING" id="1577474.GA0111570_101422"/>
<organism evidence="2 3">
    <name type="scientific">Raineyella antarctica</name>
    <dbReference type="NCBI Taxonomy" id="1577474"/>
    <lineage>
        <taxon>Bacteria</taxon>
        <taxon>Bacillati</taxon>
        <taxon>Actinomycetota</taxon>
        <taxon>Actinomycetes</taxon>
        <taxon>Propionibacteriales</taxon>
        <taxon>Propionibacteriaceae</taxon>
        <taxon>Raineyella</taxon>
    </lineage>
</organism>
<evidence type="ECO:0000313" key="3">
    <source>
        <dbReference type="Proteomes" id="UP000199086"/>
    </source>
</evidence>
<name>A0A1G6GDT4_9ACTN</name>
<dbReference type="SUPFAM" id="SSF53335">
    <property type="entry name" value="S-adenosyl-L-methionine-dependent methyltransferases"/>
    <property type="match status" value="1"/>
</dbReference>
<dbReference type="GO" id="GO:0032259">
    <property type="term" value="P:methylation"/>
    <property type="evidence" value="ECO:0007669"/>
    <property type="project" value="UniProtKB-KW"/>
</dbReference>
<dbReference type="PANTHER" id="PTHR43591">
    <property type="entry name" value="METHYLTRANSFERASE"/>
    <property type="match status" value="1"/>
</dbReference>
<gene>
    <name evidence="2" type="ORF">GA0111570_101422</name>
</gene>
<reference evidence="2 3" key="1">
    <citation type="submission" date="2016-06" db="EMBL/GenBank/DDBJ databases">
        <authorList>
            <person name="Olsen C.W."/>
            <person name="Carey S."/>
            <person name="Hinshaw L."/>
            <person name="Karasin A.I."/>
        </authorList>
    </citation>
    <scope>NUCLEOTIDE SEQUENCE [LARGE SCALE GENOMIC DNA]</scope>
    <source>
        <strain evidence="2 3">LZ-22</strain>
    </source>
</reference>
<protein>
    <submittedName>
        <fullName evidence="2">Ubiquinone/menaquinone biosynthesis C-methylase UbiE</fullName>
    </submittedName>
</protein>
<dbReference type="GO" id="GO:0008757">
    <property type="term" value="F:S-adenosylmethionine-dependent methyltransferase activity"/>
    <property type="evidence" value="ECO:0007669"/>
    <property type="project" value="InterPro"/>
</dbReference>
<dbReference type="InterPro" id="IPR029063">
    <property type="entry name" value="SAM-dependent_MTases_sf"/>
</dbReference>
<dbReference type="PANTHER" id="PTHR43591:SF99">
    <property type="entry name" value="OS06G0646000 PROTEIN"/>
    <property type="match status" value="1"/>
</dbReference>
<dbReference type="InterPro" id="IPR013216">
    <property type="entry name" value="Methyltransf_11"/>
</dbReference>
<dbReference type="OrthoDB" id="3366024at2"/>
<keyword evidence="2" id="KW-0489">Methyltransferase</keyword>
<dbReference type="Gene3D" id="3.40.50.150">
    <property type="entry name" value="Vaccinia Virus protein VP39"/>
    <property type="match status" value="1"/>
</dbReference>
<sequence>MTRPDQPTAAPTALAADKKRRALGGFFTQQVVLGQAQVWQGNRPPEQIRIVDLGGGAGGMGVPLALEGYDVTVVDPSPNALASLQRRATEAAVADRLRGVQGDSSDLVDLVAPSSVDLVTCHEVLDVVEDKAAAVRAMATVLRPGGAVSLLVRQRYSRVMRKALAGDFAEARKALADPSRLDQVRMRSLLEDAGFTVVEIRGVGAVIGAVNEEFLDVPGAREELLALEDEISRTPDMWSLATQLHVLAILG</sequence>
<accession>A0A1G6GDT4</accession>
<dbReference type="Proteomes" id="UP000199086">
    <property type="component" value="Unassembled WGS sequence"/>
</dbReference>
<keyword evidence="2" id="KW-0830">Ubiquinone</keyword>
<proteinExistence type="predicted"/>
<evidence type="ECO:0000259" key="1">
    <source>
        <dbReference type="Pfam" id="PF08241"/>
    </source>
</evidence>